<dbReference type="EMBL" id="JABSTU010005277">
    <property type="protein sequence ID" value="KAH7948558.1"/>
    <property type="molecule type" value="Genomic_DNA"/>
</dbReference>
<name>A0A9J6CXB8_RHIMP</name>
<sequence>MANLCCEFLDKLLPTWPTQILARHIALLHGTFKKRIAPHDDPEARAFLKVIKHIASRLKAQEMRYSTRSRTWWSASHACTNQPATNHASEYGLAREALCSCRYMGKLRPRSGSETQMNALTSLLNGRNSCAVDTLPQYTPCITGMVLTGSEGNALSEDSPAPTALVEHKSLDPGVNVCSVLRPGGEDILHSNTSLASLGGIPRCDIAIRKRDWLLLTFLNAGNGRVWRNHFGSCFGIARKLERVKNIKYTIYAGITLWSTGGSDSQIRQPSKKVSSP</sequence>
<reference evidence="1" key="1">
    <citation type="journal article" date="2020" name="Cell">
        <title>Large-Scale Comparative Analyses of Tick Genomes Elucidate Their Genetic Diversity and Vector Capacities.</title>
        <authorList>
            <consortium name="Tick Genome and Microbiome Consortium (TIGMIC)"/>
            <person name="Jia N."/>
            <person name="Wang J."/>
            <person name="Shi W."/>
            <person name="Du L."/>
            <person name="Sun Y."/>
            <person name="Zhan W."/>
            <person name="Jiang J.F."/>
            <person name="Wang Q."/>
            <person name="Zhang B."/>
            <person name="Ji P."/>
            <person name="Bell-Sakyi L."/>
            <person name="Cui X.M."/>
            <person name="Yuan T.T."/>
            <person name="Jiang B.G."/>
            <person name="Yang W.F."/>
            <person name="Lam T.T."/>
            <person name="Chang Q.C."/>
            <person name="Ding S.J."/>
            <person name="Wang X.J."/>
            <person name="Zhu J.G."/>
            <person name="Ruan X.D."/>
            <person name="Zhao L."/>
            <person name="Wei J.T."/>
            <person name="Ye R.Z."/>
            <person name="Que T.C."/>
            <person name="Du C.H."/>
            <person name="Zhou Y.H."/>
            <person name="Cheng J.X."/>
            <person name="Dai P.F."/>
            <person name="Guo W.B."/>
            <person name="Han X.H."/>
            <person name="Huang E.J."/>
            <person name="Li L.F."/>
            <person name="Wei W."/>
            <person name="Gao Y.C."/>
            <person name="Liu J.Z."/>
            <person name="Shao H.Z."/>
            <person name="Wang X."/>
            <person name="Wang C.C."/>
            <person name="Yang T.C."/>
            <person name="Huo Q.B."/>
            <person name="Li W."/>
            <person name="Chen H.Y."/>
            <person name="Chen S.E."/>
            <person name="Zhou L.G."/>
            <person name="Ni X.B."/>
            <person name="Tian J.H."/>
            <person name="Sheng Y."/>
            <person name="Liu T."/>
            <person name="Pan Y.S."/>
            <person name="Xia L.Y."/>
            <person name="Li J."/>
            <person name="Zhao F."/>
            <person name="Cao W.C."/>
        </authorList>
    </citation>
    <scope>NUCLEOTIDE SEQUENCE</scope>
    <source>
        <strain evidence="1">Rmic-2018</strain>
    </source>
</reference>
<comment type="caution">
    <text evidence="1">The sequence shown here is derived from an EMBL/GenBank/DDBJ whole genome shotgun (WGS) entry which is preliminary data.</text>
</comment>
<reference evidence="1" key="2">
    <citation type="submission" date="2021-09" db="EMBL/GenBank/DDBJ databases">
        <authorList>
            <person name="Jia N."/>
            <person name="Wang J."/>
            <person name="Shi W."/>
            <person name="Du L."/>
            <person name="Sun Y."/>
            <person name="Zhan W."/>
            <person name="Jiang J."/>
            <person name="Wang Q."/>
            <person name="Zhang B."/>
            <person name="Ji P."/>
            <person name="Sakyi L.B."/>
            <person name="Cui X."/>
            <person name="Yuan T."/>
            <person name="Jiang B."/>
            <person name="Yang W."/>
            <person name="Lam T.T.-Y."/>
            <person name="Chang Q."/>
            <person name="Ding S."/>
            <person name="Wang X."/>
            <person name="Zhu J."/>
            <person name="Ruan X."/>
            <person name="Zhao L."/>
            <person name="Wei J."/>
            <person name="Que T."/>
            <person name="Du C."/>
            <person name="Cheng J."/>
            <person name="Dai P."/>
            <person name="Han X."/>
            <person name="Huang E."/>
            <person name="Gao Y."/>
            <person name="Liu J."/>
            <person name="Shao H."/>
            <person name="Ye R."/>
            <person name="Li L."/>
            <person name="Wei W."/>
            <person name="Wang X."/>
            <person name="Wang C."/>
            <person name="Huo Q."/>
            <person name="Li W."/>
            <person name="Guo W."/>
            <person name="Chen H."/>
            <person name="Chen S."/>
            <person name="Zhou L."/>
            <person name="Zhou L."/>
            <person name="Ni X."/>
            <person name="Tian J."/>
            <person name="Zhou Y."/>
            <person name="Sheng Y."/>
            <person name="Liu T."/>
            <person name="Pan Y."/>
            <person name="Xia L."/>
            <person name="Li J."/>
            <person name="Zhao F."/>
            <person name="Cao W."/>
        </authorList>
    </citation>
    <scope>NUCLEOTIDE SEQUENCE</scope>
    <source>
        <strain evidence="1">Rmic-2018</strain>
        <tissue evidence="1">Larvae</tissue>
    </source>
</reference>
<evidence type="ECO:0000313" key="1">
    <source>
        <dbReference type="EMBL" id="KAH7948558.1"/>
    </source>
</evidence>
<dbReference type="AlphaFoldDB" id="A0A9J6CXB8"/>
<organism evidence="1 2">
    <name type="scientific">Rhipicephalus microplus</name>
    <name type="common">Cattle tick</name>
    <name type="synonym">Boophilus microplus</name>
    <dbReference type="NCBI Taxonomy" id="6941"/>
    <lineage>
        <taxon>Eukaryota</taxon>
        <taxon>Metazoa</taxon>
        <taxon>Ecdysozoa</taxon>
        <taxon>Arthropoda</taxon>
        <taxon>Chelicerata</taxon>
        <taxon>Arachnida</taxon>
        <taxon>Acari</taxon>
        <taxon>Parasitiformes</taxon>
        <taxon>Ixodida</taxon>
        <taxon>Ixodoidea</taxon>
        <taxon>Ixodidae</taxon>
        <taxon>Rhipicephalinae</taxon>
        <taxon>Rhipicephalus</taxon>
        <taxon>Boophilus</taxon>
    </lineage>
</organism>
<gene>
    <name evidence="1" type="ORF">HPB51_028511</name>
</gene>
<accession>A0A9J6CXB8</accession>
<proteinExistence type="predicted"/>
<protein>
    <submittedName>
        <fullName evidence="1">Uncharacterized protein</fullName>
    </submittedName>
</protein>
<keyword evidence="2" id="KW-1185">Reference proteome</keyword>
<dbReference type="Proteomes" id="UP000821866">
    <property type="component" value="Unassembled WGS sequence"/>
</dbReference>
<evidence type="ECO:0000313" key="2">
    <source>
        <dbReference type="Proteomes" id="UP000821866"/>
    </source>
</evidence>